<comment type="caution">
    <text evidence="2">The sequence shown here is derived from an EMBL/GenBank/DDBJ whole genome shotgun (WGS) entry which is preliminary data.</text>
</comment>
<feature type="compositionally biased region" description="Basic residues" evidence="1">
    <location>
        <begin position="42"/>
        <end position="53"/>
    </location>
</feature>
<organism evidence="2 3">
    <name type="scientific">Gordonia tangerina</name>
    <dbReference type="NCBI Taxonomy" id="2911060"/>
    <lineage>
        <taxon>Bacteria</taxon>
        <taxon>Bacillati</taxon>
        <taxon>Actinomycetota</taxon>
        <taxon>Actinomycetes</taxon>
        <taxon>Mycobacteriales</taxon>
        <taxon>Gordoniaceae</taxon>
        <taxon>Gordonia</taxon>
    </lineage>
</organism>
<dbReference type="RefSeq" id="WP_235726240.1">
    <property type="nucleotide sequence ID" value="NZ_JAKGCU010000041.1"/>
</dbReference>
<name>A0ABS9DQ83_9ACTN</name>
<keyword evidence="3" id="KW-1185">Reference proteome</keyword>
<feature type="region of interest" description="Disordered" evidence="1">
    <location>
        <begin position="18"/>
        <end position="79"/>
    </location>
</feature>
<gene>
    <name evidence="2" type="ORF">L1892_23710</name>
</gene>
<sequence>MWLCAESIYRAIYQPNSTLTRPPIVRPPPRSPLRTDRDHRRAQMRTGQRRKRFNAAMLSVHDRPFDPVDRSEPGHWEGD</sequence>
<dbReference type="EMBL" id="JAKGCU010000041">
    <property type="protein sequence ID" value="MCF3941378.1"/>
    <property type="molecule type" value="Genomic_DNA"/>
</dbReference>
<proteinExistence type="predicted"/>
<evidence type="ECO:0000256" key="1">
    <source>
        <dbReference type="SAM" id="MobiDB-lite"/>
    </source>
</evidence>
<evidence type="ECO:0000313" key="2">
    <source>
        <dbReference type="EMBL" id="MCF3941378.1"/>
    </source>
</evidence>
<accession>A0ABS9DQ83</accession>
<evidence type="ECO:0000313" key="3">
    <source>
        <dbReference type="Proteomes" id="UP001108089"/>
    </source>
</evidence>
<dbReference type="Proteomes" id="UP001108089">
    <property type="component" value="Unassembled WGS sequence"/>
</dbReference>
<protein>
    <submittedName>
        <fullName evidence="2">Uncharacterized protein</fullName>
    </submittedName>
</protein>
<reference evidence="2" key="1">
    <citation type="submission" date="2022-01" db="EMBL/GenBank/DDBJ databases">
        <title>Gordonia xiamenensis sp. nov., isolated from surface seawater in Xiamen.</title>
        <authorList>
            <person name="He Y.F."/>
        </authorList>
    </citation>
    <scope>NUCLEOTIDE SEQUENCE</scope>
    <source>
        <strain evidence="2">GW1C4-4</strain>
    </source>
</reference>
<feature type="compositionally biased region" description="Basic and acidic residues" evidence="1">
    <location>
        <begin position="60"/>
        <end position="79"/>
    </location>
</feature>